<evidence type="ECO:0000256" key="6">
    <source>
        <dbReference type="RuleBase" id="RU363076"/>
    </source>
</evidence>
<sequence>MSADRPRSTASLYGLAVIAVFLFGGFVWLGTWQVHRLHWKLDLISRVDHRLAAKPVPAPARDGWAKVNERDDNYLKVFVDGVFLHGRETFVQAVTDRGPGFWVMTPLKQADGSIVLVNRGFVDTEHRDPLMRLPAHPDAPVHIVGLLRMTEPKGGFLRHNKPDEDRWYSRDVAAIAQARGLQAADVAPYFIDADATPNPSGWPVGGLTVVKFHNSHLVYAITWYGLALMTLIWAYILARGEWRRRSGAAGPA</sequence>
<dbReference type="PANTHER" id="PTHR23427:SF2">
    <property type="entry name" value="SURFEIT LOCUS PROTEIN 1"/>
    <property type="match status" value="1"/>
</dbReference>
<name>A0A970B5F4_9GAMM</name>
<evidence type="ECO:0000256" key="4">
    <source>
        <dbReference type="ARBA" id="ARBA00022989"/>
    </source>
</evidence>
<keyword evidence="6" id="KW-1003">Cell membrane</keyword>
<dbReference type="PROSITE" id="PS50895">
    <property type="entry name" value="SURF1"/>
    <property type="match status" value="1"/>
</dbReference>
<comment type="caution">
    <text evidence="7">The sequence shown here is derived from an EMBL/GenBank/DDBJ whole genome shotgun (WGS) entry which is preliminary data.</text>
</comment>
<comment type="subcellular location">
    <subcellularLocation>
        <location evidence="6">Cell membrane</location>
        <topology evidence="6">Multi-pass membrane protein</topology>
    </subcellularLocation>
    <subcellularLocation>
        <location evidence="1">Membrane</location>
    </subcellularLocation>
</comment>
<keyword evidence="8" id="KW-1185">Reference proteome</keyword>
<keyword evidence="4 6" id="KW-1133">Transmembrane helix</keyword>
<evidence type="ECO:0000256" key="1">
    <source>
        <dbReference type="ARBA" id="ARBA00004370"/>
    </source>
</evidence>
<dbReference type="EMBL" id="JAAVXB010000002">
    <property type="protein sequence ID" value="NKF21500.1"/>
    <property type="molecule type" value="Genomic_DNA"/>
</dbReference>
<dbReference type="InterPro" id="IPR002994">
    <property type="entry name" value="Surf1/Shy1"/>
</dbReference>
<evidence type="ECO:0000313" key="7">
    <source>
        <dbReference type="EMBL" id="NKF21500.1"/>
    </source>
</evidence>
<gene>
    <name evidence="7" type="ORF">G7Y82_04155</name>
</gene>
<keyword evidence="5 6" id="KW-0472">Membrane</keyword>
<dbReference type="InterPro" id="IPR045214">
    <property type="entry name" value="Surf1/Surf4"/>
</dbReference>
<feature type="transmembrane region" description="Helical" evidence="6">
    <location>
        <begin position="217"/>
        <end position="238"/>
    </location>
</feature>
<protein>
    <recommendedName>
        <fullName evidence="6">SURF1-like protein</fullName>
    </recommendedName>
</protein>
<organism evidence="7 8">
    <name type="scientific">Solimonas marina</name>
    <dbReference type="NCBI Taxonomy" id="2714601"/>
    <lineage>
        <taxon>Bacteria</taxon>
        <taxon>Pseudomonadati</taxon>
        <taxon>Pseudomonadota</taxon>
        <taxon>Gammaproteobacteria</taxon>
        <taxon>Nevskiales</taxon>
        <taxon>Nevskiaceae</taxon>
        <taxon>Solimonas</taxon>
    </lineage>
</organism>
<evidence type="ECO:0000256" key="5">
    <source>
        <dbReference type="ARBA" id="ARBA00023136"/>
    </source>
</evidence>
<dbReference type="RefSeq" id="WP_168146763.1">
    <property type="nucleotide sequence ID" value="NZ_JAAVXB010000002.1"/>
</dbReference>
<dbReference type="Proteomes" id="UP000653472">
    <property type="component" value="Unassembled WGS sequence"/>
</dbReference>
<evidence type="ECO:0000256" key="3">
    <source>
        <dbReference type="ARBA" id="ARBA00022692"/>
    </source>
</evidence>
<dbReference type="PANTHER" id="PTHR23427">
    <property type="entry name" value="SURFEIT LOCUS PROTEIN"/>
    <property type="match status" value="1"/>
</dbReference>
<proteinExistence type="inferred from homology"/>
<dbReference type="CDD" id="cd06662">
    <property type="entry name" value="SURF1"/>
    <property type="match status" value="1"/>
</dbReference>
<dbReference type="GO" id="GO:0005886">
    <property type="term" value="C:plasma membrane"/>
    <property type="evidence" value="ECO:0007669"/>
    <property type="project" value="UniProtKB-SubCell"/>
</dbReference>
<evidence type="ECO:0000256" key="2">
    <source>
        <dbReference type="ARBA" id="ARBA00007165"/>
    </source>
</evidence>
<feature type="transmembrane region" description="Helical" evidence="6">
    <location>
        <begin position="12"/>
        <end position="32"/>
    </location>
</feature>
<keyword evidence="3 6" id="KW-0812">Transmembrane</keyword>
<accession>A0A970B5F4</accession>
<comment type="similarity">
    <text evidence="2 6">Belongs to the SURF1 family.</text>
</comment>
<dbReference type="AlphaFoldDB" id="A0A970B5F4"/>
<dbReference type="Pfam" id="PF02104">
    <property type="entry name" value="SURF1"/>
    <property type="match status" value="1"/>
</dbReference>
<evidence type="ECO:0000313" key="8">
    <source>
        <dbReference type="Proteomes" id="UP000653472"/>
    </source>
</evidence>
<reference evidence="7" key="1">
    <citation type="submission" date="2020-03" db="EMBL/GenBank/DDBJ databases">
        <title>Solimonas marina sp. nov., isolated from deep seawater of the Pacific Ocean.</title>
        <authorList>
            <person name="Liu X."/>
            <person name="Lai Q."/>
            <person name="Sun F."/>
            <person name="Gai Y."/>
            <person name="Li G."/>
            <person name="Shao Z."/>
        </authorList>
    </citation>
    <scope>NUCLEOTIDE SEQUENCE</scope>
    <source>
        <strain evidence="7">C16B3</strain>
    </source>
</reference>